<evidence type="ECO:0000313" key="2">
    <source>
        <dbReference type="Proteomes" id="UP000799537"/>
    </source>
</evidence>
<name>A0A6A6C6V5_ZASCE</name>
<dbReference type="GeneID" id="54567106"/>
<protein>
    <submittedName>
        <fullName evidence="1">Uncharacterized protein</fullName>
    </submittedName>
</protein>
<keyword evidence="2" id="KW-1185">Reference proteome</keyword>
<accession>A0A6A6C6V5</accession>
<sequence length="208" mass="22738">MAHGTCQVLLELAGYILELSSQNGLIGAIRGHPGFPGCECLGRWCLAVARDGPADVTCVVEIDPRISNGSLAPRTSSKTTFSHRRATLRPDSRNVAIASEARISLKVPSSGTFDGRCPASTFFSVDKRQHEEFRRRLEHRGQACTGRRVLGLLTKKRRDCHEDDTAFCPEYSLIVLEEPIAAVECIGLQKGRRTVCGHHAGRQSATRA</sequence>
<reference evidence="1" key="1">
    <citation type="journal article" date="2020" name="Stud. Mycol.">
        <title>101 Dothideomycetes genomes: a test case for predicting lifestyles and emergence of pathogens.</title>
        <authorList>
            <person name="Haridas S."/>
            <person name="Albert R."/>
            <person name="Binder M."/>
            <person name="Bloem J."/>
            <person name="Labutti K."/>
            <person name="Salamov A."/>
            <person name="Andreopoulos B."/>
            <person name="Baker S."/>
            <person name="Barry K."/>
            <person name="Bills G."/>
            <person name="Bluhm B."/>
            <person name="Cannon C."/>
            <person name="Castanera R."/>
            <person name="Culley D."/>
            <person name="Daum C."/>
            <person name="Ezra D."/>
            <person name="Gonzalez J."/>
            <person name="Henrissat B."/>
            <person name="Kuo A."/>
            <person name="Liang C."/>
            <person name="Lipzen A."/>
            <person name="Lutzoni F."/>
            <person name="Magnuson J."/>
            <person name="Mondo S."/>
            <person name="Nolan M."/>
            <person name="Ohm R."/>
            <person name="Pangilinan J."/>
            <person name="Park H.-J."/>
            <person name="Ramirez L."/>
            <person name="Alfaro M."/>
            <person name="Sun H."/>
            <person name="Tritt A."/>
            <person name="Yoshinaga Y."/>
            <person name="Zwiers L.-H."/>
            <person name="Turgeon B."/>
            <person name="Goodwin S."/>
            <person name="Spatafora J."/>
            <person name="Crous P."/>
            <person name="Grigoriev I."/>
        </authorList>
    </citation>
    <scope>NUCLEOTIDE SEQUENCE</scope>
    <source>
        <strain evidence="1">ATCC 36951</strain>
    </source>
</reference>
<dbReference type="Proteomes" id="UP000799537">
    <property type="component" value="Unassembled WGS sequence"/>
</dbReference>
<dbReference type="AlphaFoldDB" id="A0A6A6C6V5"/>
<organism evidence="1 2">
    <name type="scientific">Zasmidium cellare ATCC 36951</name>
    <dbReference type="NCBI Taxonomy" id="1080233"/>
    <lineage>
        <taxon>Eukaryota</taxon>
        <taxon>Fungi</taxon>
        <taxon>Dikarya</taxon>
        <taxon>Ascomycota</taxon>
        <taxon>Pezizomycotina</taxon>
        <taxon>Dothideomycetes</taxon>
        <taxon>Dothideomycetidae</taxon>
        <taxon>Mycosphaerellales</taxon>
        <taxon>Mycosphaerellaceae</taxon>
        <taxon>Zasmidium</taxon>
    </lineage>
</organism>
<evidence type="ECO:0000313" key="1">
    <source>
        <dbReference type="EMBL" id="KAF2162771.1"/>
    </source>
</evidence>
<dbReference type="RefSeq" id="XP_033663660.1">
    <property type="nucleotide sequence ID" value="XM_033813834.1"/>
</dbReference>
<dbReference type="EMBL" id="ML993612">
    <property type="protein sequence ID" value="KAF2162771.1"/>
    <property type="molecule type" value="Genomic_DNA"/>
</dbReference>
<proteinExistence type="predicted"/>
<gene>
    <name evidence="1" type="ORF">M409DRAFT_58164</name>
</gene>